<keyword evidence="2" id="KW-1185">Reference proteome</keyword>
<organism evidence="1 2">
    <name type="scientific">Cetraspora pellucida</name>
    <dbReference type="NCBI Taxonomy" id="1433469"/>
    <lineage>
        <taxon>Eukaryota</taxon>
        <taxon>Fungi</taxon>
        <taxon>Fungi incertae sedis</taxon>
        <taxon>Mucoromycota</taxon>
        <taxon>Glomeromycotina</taxon>
        <taxon>Glomeromycetes</taxon>
        <taxon>Diversisporales</taxon>
        <taxon>Gigasporaceae</taxon>
        <taxon>Cetraspora</taxon>
    </lineage>
</organism>
<name>A0ACA9LPF6_9GLOM</name>
<feature type="non-terminal residue" evidence="1">
    <location>
        <position position="62"/>
    </location>
</feature>
<protein>
    <submittedName>
        <fullName evidence="1">3005_t:CDS:1</fullName>
    </submittedName>
</protein>
<proteinExistence type="predicted"/>
<reference evidence="1" key="1">
    <citation type="submission" date="2021-06" db="EMBL/GenBank/DDBJ databases">
        <authorList>
            <person name="Kallberg Y."/>
            <person name="Tangrot J."/>
            <person name="Rosling A."/>
        </authorList>
    </citation>
    <scope>NUCLEOTIDE SEQUENCE</scope>
    <source>
        <strain evidence="1">28 12/20/2015</strain>
    </source>
</reference>
<dbReference type="Proteomes" id="UP000789366">
    <property type="component" value="Unassembled WGS sequence"/>
</dbReference>
<evidence type="ECO:0000313" key="2">
    <source>
        <dbReference type="Proteomes" id="UP000789366"/>
    </source>
</evidence>
<accession>A0ACA9LPF6</accession>
<gene>
    <name evidence="1" type="ORF">SPELUC_LOCUS4484</name>
</gene>
<dbReference type="EMBL" id="CAJVPW010004019">
    <property type="protein sequence ID" value="CAG8533693.1"/>
    <property type="molecule type" value="Genomic_DNA"/>
</dbReference>
<sequence length="62" mass="7388">MTLFKLKCLKKEQENNKKNDKQENNEICQNNKQERNVLNTIDEQISQDLNQQRISQPENNAN</sequence>
<evidence type="ECO:0000313" key="1">
    <source>
        <dbReference type="EMBL" id="CAG8533693.1"/>
    </source>
</evidence>
<comment type="caution">
    <text evidence="1">The sequence shown here is derived from an EMBL/GenBank/DDBJ whole genome shotgun (WGS) entry which is preliminary data.</text>
</comment>
<feature type="non-terminal residue" evidence="1">
    <location>
        <position position="1"/>
    </location>
</feature>